<evidence type="ECO:0000313" key="2">
    <source>
        <dbReference type="EMBL" id="MDC8015985.1"/>
    </source>
</evidence>
<keyword evidence="1" id="KW-0812">Transmembrane</keyword>
<dbReference type="RefSeq" id="WP_263543001.1">
    <property type="nucleotide sequence ID" value="NZ_JAOVZO020000023.1"/>
</dbReference>
<keyword evidence="3" id="KW-1185">Reference proteome</keyword>
<dbReference type="Proteomes" id="UP001139971">
    <property type="component" value="Unassembled WGS sequence"/>
</dbReference>
<feature type="transmembrane region" description="Helical" evidence="1">
    <location>
        <begin position="120"/>
        <end position="142"/>
    </location>
</feature>
<proteinExistence type="predicted"/>
<dbReference type="EMBL" id="JAOVZO020000023">
    <property type="protein sequence ID" value="MDC8015985.1"/>
    <property type="molecule type" value="Genomic_DNA"/>
</dbReference>
<evidence type="ECO:0000313" key="3">
    <source>
        <dbReference type="Proteomes" id="UP001139971"/>
    </source>
</evidence>
<reference evidence="2" key="1">
    <citation type="submission" date="2023-02" db="EMBL/GenBank/DDBJ databases">
        <title>Tahibacter soli sp. nov. isolated from soil.</title>
        <authorList>
            <person name="Baek J.H."/>
            <person name="Lee J.K."/>
            <person name="Choi D.G."/>
            <person name="Jeon C.O."/>
        </authorList>
    </citation>
    <scope>NUCLEOTIDE SEQUENCE</scope>
    <source>
        <strain evidence="2">BL</strain>
    </source>
</reference>
<gene>
    <name evidence="2" type="ORF">OD750_025960</name>
</gene>
<keyword evidence="1" id="KW-1133">Transmembrane helix</keyword>
<keyword evidence="1" id="KW-0472">Membrane</keyword>
<sequence length="186" mass="20696">MNERDDELEAWQRQWRDGAPPPRVEARAIADDRRYRRFAIAEYALSALLLTASLAYVLYSDTIVARLLFAGFWGIGVPTLAFAIWNRRGLWRATDESGRAFVALALRRCRRGLRAVHASYVVLAAVVAFNVATFSGAFAAMPSDGRDGIALTIAVAAVYLIVLMAAHRRVRRRLAAYEAIARELDA</sequence>
<name>A0A9X3YR12_9GAMM</name>
<accession>A0A9X3YR12</accession>
<feature type="transmembrane region" description="Helical" evidence="1">
    <location>
        <begin position="65"/>
        <end position="85"/>
    </location>
</feature>
<dbReference type="AlphaFoldDB" id="A0A9X3YR12"/>
<feature type="transmembrane region" description="Helical" evidence="1">
    <location>
        <begin position="148"/>
        <end position="166"/>
    </location>
</feature>
<evidence type="ECO:0000256" key="1">
    <source>
        <dbReference type="SAM" id="Phobius"/>
    </source>
</evidence>
<protein>
    <submittedName>
        <fullName evidence="2">Uncharacterized protein</fullName>
    </submittedName>
</protein>
<organism evidence="2 3">
    <name type="scientific">Tahibacter soli</name>
    <dbReference type="NCBI Taxonomy" id="2983605"/>
    <lineage>
        <taxon>Bacteria</taxon>
        <taxon>Pseudomonadati</taxon>
        <taxon>Pseudomonadota</taxon>
        <taxon>Gammaproteobacteria</taxon>
        <taxon>Lysobacterales</taxon>
        <taxon>Rhodanobacteraceae</taxon>
        <taxon>Tahibacter</taxon>
    </lineage>
</organism>
<comment type="caution">
    <text evidence="2">The sequence shown here is derived from an EMBL/GenBank/DDBJ whole genome shotgun (WGS) entry which is preliminary data.</text>
</comment>
<feature type="transmembrane region" description="Helical" evidence="1">
    <location>
        <begin position="40"/>
        <end position="59"/>
    </location>
</feature>